<reference evidence="13" key="1">
    <citation type="submission" date="2013-12" db="EMBL/GenBank/DDBJ databases">
        <authorList>
            <person name="Aslett M."/>
        </authorList>
    </citation>
    <scope>NUCLEOTIDE SEQUENCE [LARGE SCALE GENOMIC DNA]</scope>
    <source>
        <strain evidence="13">Lindley</strain>
    </source>
</reference>
<feature type="transmembrane region" description="Helical" evidence="11">
    <location>
        <begin position="44"/>
        <end position="64"/>
    </location>
</feature>
<evidence type="ECO:0000256" key="4">
    <source>
        <dbReference type="ARBA" id="ARBA00022771"/>
    </source>
</evidence>
<dbReference type="GO" id="GO:0003677">
    <property type="term" value="F:DNA binding"/>
    <property type="evidence" value="ECO:0007669"/>
    <property type="project" value="UniProtKB-KW"/>
</dbReference>
<evidence type="ECO:0000313" key="14">
    <source>
        <dbReference type="WBParaSite" id="GPLIN_000252500"/>
    </source>
</evidence>
<keyword evidence="9" id="KW-0539">Nucleus</keyword>
<dbReference type="AlphaFoldDB" id="A0A183BPI9"/>
<dbReference type="SUPFAM" id="SSF57667">
    <property type="entry name" value="beta-beta-alpha zinc fingers"/>
    <property type="match status" value="2"/>
</dbReference>
<dbReference type="WBParaSite" id="GPLIN_000252500">
    <property type="protein sequence ID" value="GPLIN_000252500"/>
    <property type="gene ID" value="GPLIN_000252500"/>
</dbReference>
<keyword evidence="5" id="KW-0862">Zinc</keyword>
<evidence type="ECO:0000256" key="2">
    <source>
        <dbReference type="ARBA" id="ARBA00022723"/>
    </source>
</evidence>
<dbReference type="GO" id="GO:0005634">
    <property type="term" value="C:nucleus"/>
    <property type="evidence" value="ECO:0007669"/>
    <property type="project" value="UniProtKB-SubCell"/>
</dbReference>
<dbReference type="InterPro" id="IPR050331">
    <property type="entry name" value="Zinc_finger"/>
</dbReference>
<keyword evidence="3" id="KW-0677">Repeat</keyword>
<keyword evidence="7" id="KW-0238">DNA-binding</keyword>
<evidence type="ECO:0000256" key="3">
    <source>
        <dbReference type="ARBA" id="ARBA00022737"/>
    </source>
</evidence>
<dbReference type="Proteomes" id="UP000050741">
    <property type="component" value="Unassembled WGS sequence"/>
</dbReference>
<keyword evidence="4 10" id="KW-0863">Zinc-finger</keyword>
<evidence type="ECO:0000256" key="1">
    <source>
        <dbReference type="ARBA" id="ARBA00004123"/>
    </source>
</evidence>
<dbReference type="GO" id="GO:0008270">
    <property type="term" value="F:zinc ion binding"/>
    <property type="evidence" value="ECO:0007669"/>
    <property type="project" value="UniProtKB-KW"/>
</dbReference>
<dbReference type="GO" id="GO:0010468">
    <property type="term" value="P:regulation of gene expression"/>
    <property type="evidence" value="ECO:0007669"/>
    <property type="project" value="TreeGrafter"/>
</dbReference>
<reference evidence="14" key="3">
    <citation type="submission" date="2016-06" db="UniProtKB">
        <authorList>
            <consortium name="WormBaseParasite"/>
        </authorList>
    </citation>
    <scope>IDENTIFICATION</scope>
</reference>
<protein>
    <submittedName>
        <fullName evidence="14">C2H2-type domain-containing protein</fullName>
    </submittedName>
</protein>
<dbReference type="PANTHER" id="PTHR16515:SF57">
    <property type="entry name" value="ZINC FINGER PROTEIN 154-LIKE"/>
    <property type="match status" value="1"/>
</dbReference>
<dbReference type="SMART" id="SM00355">
    <property type="entry name" value="ZnF_C2H2"/>
    <property type="match status" value="3"/>
</dbReference>
<evidence type="ECO:0000256" key="6">
    <source>
        <dbReference type="ARBA" id="ARBA00023015"/>
    </source>
</evidence>
<dbReference type="InterPro" id="IPR013087">
    <property type="entry name" value="Znf_C2H2_type"/>
</dbReference>
<dbReference type="PROSITE" id="PS00028">
    <property type="entry name" value="ZINC_FINGER_C2H2_1"/>
    <property type="match status" value="1"/>
</dbReference>
<sequence length="355" mass="40242">MSNLSGASFDLHPSFNDTIWPAILIGANDGRDRIIWWRKYCRQLIFTCLLLVVLFVLGVHFLLLSKQQSAILDKLEQNVAFNSAIKGKMEKSEQICKKHHSAILDKLEQNVVVINSTIESKMDNVISKTDQYLNIVMTFVGIVTFVGFITVILMVTVTIWIYLNIRANNAPSASEAIEPKQDNDVEVDNIGSQQQILQVPLEAAMWWHYLSAPIPKGDNFAGNDGGQRRAPSIPKIAIDDFSTYTDDEAANRAASPLPALAIPSVDKRYKCKQCPYSTHRSHCLKMHMLIHTGQKPHECKKCGKRFRQSSHLYDHLRAPLLHTRKRPYKCNDCKSTFTTRSNLNRHIRTFHLGDG</sequence>
<keyword evidence="8" id="KW-0804">Transcription</keyword>
<keyword evidence="11" id="KW-0812">Transmembrane</keyword>
<keyword evidence="13" id="KW-1185">Reference proteome</keyword>
<keyword evidence="2" id="KW-0479">Metal-binding</keyword>
<keyword evidence="11" id="KW-1133">Transmembrane helix</keyword>
<dbReference type="InterPro" id="IPR036236">
    <property type="entry name" value="Znf_C2H2_sf"/>
</dbReference>
<accession>A0A183BPI9</accession>
<evidence type="ECO:0000256" key="7">
    <source>
        <dbReference type="ARBA" id="ARBA00023125"/>
    </source>
</evidence>
<keyword evidence="11" id="KW-0472">Membrane</keyword>
<evidence type="ECO:0000256" key="10">
    <source>
        <dbReference type="PROSITE-ProRule" id="PRU00042"/>
    </source>
</evidence>
<dbReference type="FunFam" id="3.30.160.60:FF:000325">
    <property type="entry name" value="ZFP90 zinc finger protein"/>
    <property type="match status" value="1"/>
</dbReference>
<evidence type="ECO:0000256" key="8">
    <source>
        <dbReference type="ARBA" id="ARBA00023163"/>
    </source>
</evidence>
<dbReference type="FunFam" id="3.30.160.60:FF:000690">
    <property type="entry name" value="Zinc finger protein 354C"/>
    <property type="match status" value="1"/>
</dbReference>
<dbReference type="PROSITE" id="PS50157">
    <property type="entry name" value="ZINC_FINGER_C2H2_2"/>
    <property type="match status" value="3"/>
</dbReference>
<name>A0A183BPI9_GLOPA</name>
<evidence type="ECO:0000259" key="12">
    <source>
        <dbReference type="PROSITE" id="PS50157"/>
    </source>
</evidence>
<organism evidence="13 14">
    <name type="scientific">Globodera pallida</name>
    <name type="common">Potato cyst nematode worm</name>
    <name type="synonym">Heterodera pallida</name>
    <dbReference type="NCBI Taxonomy" id="36090"/>
    <lineage>
        <taxon>Eukaryota</taxon>
        <taxon>Metazoa</taxon>
        <taxon>Ecdysozoa</taxon>
        <taxon>Nematoda</taxon>
        <taxon>Chromadorea</taxon>
        <taxon>Rhabditida</taxon>
        <taxon>Tylenchina</taxon>
        <taxon>Tylenchomorpha</taxon>
        <taxon>Tylenchoidea</taxon>
        <taxon>Heteroderidae</taxon>
        <taxon>Heteroderinae</taxon>
        <taxon>Globodera</taxon>
    </lineage>
</organism>
<evidence type="ECO:0000256" key="5">
    <source>
        <dbReference type="ARBA" id="ARBA00022833"/>
    </source>
</evidence>
<feature type="domain" description="C2H2-type" evidence="12">
    <location>
        <begin position="328"/>
        <end position="355"/>
    </location>
</feature>
<feature type="domain" description="C2H2-type" evidence="12">
    <location>
        <begin position="269"/>
        <end position="296"/>
    </location>
</feature>
<evidence type="ECO:0000256" key="9">
    <source>
        <dbReference type="ARBA" id="ARBA00023242"/>
    </source>
</evidence>
<dbReference type="Gene3D" id="3.30.160.60">
    <property type="entry name" value="Classic Zinc Finger"/>
    <property type="match status" value="3"/>
</dbReference>
<feature type="transmembrane region" description="Helical" evidence="11">
    <location>
        <begin position="132"/>
        <end position="163"/>
    </location>
</feature>
<comment type="subcellular location">
    <subcellularLocation>
        <location evidence="1">Nucleus</location>
    </subcellularLocation>
</comment>
<reference evidence="13" key="2">
    <citation type="submission" date="2014-05" db="EMBL/GenBank/DDBJ databases">
        <title>The genome and life-stage specific transcriptomes of Globodera pallida elucidate key aspects of plant parasitism by a cyst nematode.</title>
        <authorList>
            <person name="Cotton J.A."/>
            <person name="Lilley C.J."/>
            <person name="Jones L.M."/>
            <person name="Kikuchi T."/>
            <person name="Reid A.J."/>
            <person name="Thorpe P."/>
            <person name="Tsai I.J."/>
            <person name="Beasley H."/>
            <person name="Blok V."/>
            <person name="Cock P.J.A."/>
            <person name="Van den Akker S.E."/>
            <person name="Holroyd N."/>
            <person name="Hunt M."/>
            <person name="Mantelin S."/>
            <person name="Naghra H."/>
            <person name="Pain A."/>
            <person name="Palomares-Rius J.E."/>
            <person name="Zarowiecki M."/>
            <person name="Berriman M."/>
            <person name="Jones J.T."/>
            <person name="Urwin P.E."/>
        </authorList>
    </citation>
    <scope>NUCLEOTIDE SEQUENCE [LARGE SCALE GENOMIC DNA]</scope>
    <source>
        <strain evidence="13">Lindley</strain>
    </source>
</reference>
<feature type="domain" description="C2H2-type" evidence="12">
    <location>
        <begin position="297"/>
        <end position="327"/>
    </location>
</feature>
<keyword evidence="6" id="KW-0805">Transcription regulation</keyword>
<proteinExistence type="predicted"/>
<evidence type="ECO:0000313" key="13">
    <source>
        <dbReference type="Proteomes" id="UP000050741"/>
    </source>
</evidence>
<dbReference type="PANTHER" id="PTHR16515">
    <property type="entry name" value="PR DOMAIN ZINC FINGER PROTEIN"/>
    <property type="match status" value="1"/>
</dbReference>
<evidence type="ECO:0000256" key="11">
    <source>
        <dbReference type="SAM" id="Phobius"/>
    </source>
</evidence>
<dbReference type="Pfam" id="PF00096">
    <property type="entry name" value="zf-C2H2"/>
    <property type="match status" value="2"/>
</dbReference>